<evidence type="ECO:0000313" key="2">
    <source>
        <dbReference type="EMBL" id="SNT68615.1"/>
    </source>
</evidence>
<dbReference type="AlphaFoldDB" id="A0A239PM29"/>
<evidence type="ECO:0000313" key="3">
    <source>
        <dbReference type="Proteomes" id="UP000198307"/>
    </source>
</evidence>
<feature type="domain" description="VWFA" evidence="1">
    <location>
        <begin position="96"/>
        <end position="196"/>
    </location>
</feature>
<dbReference type="InterPro" id="IPR002035">
    <property type="entry name" value="VWF_A"/>
</dbReference>
<dbReference type="PANTHER" id="PTHR22550">
    <property type="entry name" value="SPORE GERMINATION PROTEIN"/>
    <property type="match status" value="1"/>
</dbReference>
<dbReference type="Proteomes" id="UP000198307">
    <property type="component" value="Unassembled WGS sequence"/>
</dbReference>
<accession>A0A239PM29</accession>
<dbReference type="InterPro" id="IPR036465">
    <property type="entry name" value="vWFA_dom_sf"/>
</dbReference>
<evidence type="ECO:0000259" key="1">
    <source>
        <dbReference type="Pfam" id="PF13519"/>
    </source>
</evidence>
<protein>
    <submittedName>
        <fullName evidence="2">Ca-activated chloride channel family protein</fullName>
    </submittedName>
</protein>
<gene>
    <name evidence="2" type="ORF">SAMN05444959_101173</name>
</gene>
<dbReference type="PANTHER" id="PTHR22550:SF14">
    <property type="entry name" value="VWFA DOMAIN-CONTAINING PROTEIN"/>
    <property type="match status" value="1"/>
</dbReference>
<sequence>MDGLILLRPMWLLGLVPLAMIAFWQHRRQADAGGWERVMSRDMLRTMTTLGVLSGRETGWQRSLAPLALLALLCGMSGPAIPRADTPVLAQDDAAIIAIDMSRSVATGPDLQQAQLAAAGLLQGLAGRPVGLILYAGEAYLAAAPTADPATLETLVAVLEADTMPGRGSQPSAALGMAATLLADVPHGDVILISDGGGIDATTLAAADRLAAQAARLSALTLDNPAPDATPAAPEELGKLLRNKGAIMPADKAPELADMLSRGHSSRRDPDLTTLQYRDLGPFLAALALLPLMVMLRRRA</sequence>
<dbReference type="InterPro" id="IPR050768">
    <property type="entry name" value="UPF0353/GerABKA_families"/>
</dbReference>
<dbReference type="Pfam" id="PF13519">
    <property type="entry name" value="VWA_2"/>
    <property type="match status" value="1"/>
</dbReference>
<dbReference type="RefSeq" id="WP_089342528.1">
    <property type="nucleotide sequence ID" value="NZ_CP067129.1"/>
</dbReference>
<name>A0A239PM29_9RHOB</name>
<dbReference type="Gene3D" id="3.40.50.410">
    <property type="entry name" value="von Willebrand factor, type A domain"/>
    <property type="match status" value="1"/>
</dbReference>
<reference evidence="2 3" key="1">
    <citation type="submission" date="2017-07" db="EMBL/GenBank/DDBJ databases">
        <authorList>
            <person name="Sun Z.S."/>
            <person name="Albrecht U."/>
            <person name="Echele G."/>
            <person name="Lee C.C."/>
        </authorList>
    </citation>
    <scope>NUCLEOTIDE SEQUENCE [LARGE SCALE GENOMIC DNA]</scope>
    <source>
        <strain evidence="2 3">DSM 14827</strain>
    </source>
</reference>
<organism evidence="2 3">
    <name type="scientific">Paracoccus seriniphilus</name>
    <dbReference type="NCBI Taxonomy" id="184748"/>
    <lineage>
        <taxon>Bacteria</taxon>
        <taxon>Pseudomonadati</taxon>
        <taxon>Pseudomonadota</taxon>
        <taxon>Alphaproteobacteria</taxon>
        <taxon>Rhodobacterales</taxon>
        <taxon>Paracoccaceae</taxon>
        <taxon>Paracoccus</taxon>
    </lineage>
</organism>
<dbReference type="EMBL" id="FZQB01000001">
    <property type="protein sequence ID" value="SNT68615.1"/>
    <property type="molecule type" value="Genomic_DNA"/>
</dbReference>
<dbReference type="SUPFAM" id="SSF53300">
    <property type="entry name" value="vWA-like"/>
    <property type="match status" value="1"/>
</dbReference>
<keyword evidence="3" id="KW-1185">Reference proteome</keyword>
<proteinExistence type="predicted"/>
<dbReference type="OrthoDB" id="8456929at2"/>